<dbReference type="SMART" id="SM00028">
    <property type="entry name" value="TPR"/>
    <property type="match status" value="7"/>
</dbReference>
<evidence type="ECO:0000256" key="3">
    <source>
        <dbReference type="PROSITE-ProRule" id="PRU00339"/>
    </source>
</evidence>
<proteinExistence type="predicted"/>
<keyword evidence="2 3" id="KW-0802">TPR repeat</keyword>
<accession>A0ABP5LPC5</accession>
<dbReference type="Pfam" id="PF13174">
    <property type="entry name" value="TPR_6"/>
    <property type="match status" value="1"/>
</dbReference>
<dbReference type="SUPFAM" id="SSF48452">
    <property type="entry name" value="TPR-like"/>
    <property type="match status" value="2"/>
</dbReference>
<evidence type="ECO:0000256" key="2">
    <source>
        <dbReference type="ARBA" id="ARBA00022803"/>
    </source>
</evidence>
<dbReference type="Gene3D" id="1.25.40.10">
    <property type="entry name" value="Tetratricopeptide repeat domain"/>
    <property type="match status" value="4"/>
</dbReference>
<gene>
    <name evidence="4" type="ORF">GCM10009760_41510</name>
</gene>
<organism evidence="4 5">
    <name type="scientific">Kitasatospora kazusensis</name>
    <dbReference type="NCBI Taxonomy" id="407974"/>
    <lineage>
        <taxon>Bacteria</taxon>
        <taxon>Bacillati</taxon>
        <taxon>Actinomycetota</taxon>
        <taxon>Actinomycetes</taxon>
        <taxon>Kitasatosporales</taxon>
        <taxon>Streptomycetaceae</taxon>
        <taxon>Kitasatospora</taxon>
    </lineage>
</organism>
<dbReference type="Pfam" id="PF13414">
    <property type="entry name" value="TPR_11"/>
    <property type="match status" value="1"/>
</dbReference>
<evidence type="ECO:0008006" key="6">
    <source>
        <dbReference type="Google" id="ProtNLM"/>
    </source>
</evidence>
<dbReference type="RefSeq" id="WP_344467232.1">
    <property type="nucleotide sequence ID" value="NZ_BAAANT010000025.1"/>
</dbReference>
<dbReference type="PROSITE" id="PS50005">
    <property type="entry name" value="TPR"/>
    <property type="match status" value="2"/>
</dbReference>
<dbReference type="InterPro" id="IPR019734">
    <property type="entry name" value="TPR_rpt"/>
</dbReference>
<keyword evidence="5" id="KW-1185">Reference proteome</keyword>
<feature type="repeat" description="TPR" evidence="3">
    <location>
        <begin position="481"/>
        <end position="514"/>
    </location>
</feature>
<protein>
    <recommendedName>
        <fullName evidence="6">Tetratricopeptide repeat protein</fullName>
    </recommendedName>
</protein>
<name>A0ABP5LPC5_9ACTN</name>
<evidence type="ECO:0000313" key="4">
    <source>
        <dbReference type="EMBL" id="GAA2148907.1"/>
    </source>
</evidence>
<dbReference type="Pfam" id="PF13432">
    <property type="entry name" value="TPR_16"/>
    <property type="match status" value="1"/>
</dbReference>
<dbReference type="PANTHER" id="PTHR44858:SF1">
    <property type="entry name" value="UDP-N-ACETYLGLUCOSAMINE--PEPTIDE N-ACETYLGLUCOSAMINYLTRANSFERASE SPINDLY-RELATED"/>
    <property type="match status" value="1"/>
</dbReference>
<evidence type="ECO:0000256" key="1">
    <source>
        <dbReference type="ARBA" id="ARBA00022737"/>
    </source>
</evidence>
<reference evidence="5" key="1">
    <citation type="journal article" date="2019" name="Int. J. Syst. Evol. Microbiol.">
        <title>The Global Catalogue of Microorganisms (GCM) 10K type strain sequencing project: providing services to taxonomists for standard genome sequencing and annotation.</title>
        <authorList>
            <consortium name="The Broad Institute Genomics Platform"/>
            <consortium name="The Broad Institute Genome Sequencing Center for Infectious Disease"/>
            <person name="Wu L."/>
            <person name="Ma J."/>
        </authorList>
    </citation>
    <scope>NUCLEOTIDE SEQUENCE [LARGE SCALE GENOMIC DNA]</scope>
    <source>
        <strain evidence="5">JCM 14560</strain>
    </source>
</reference>
<dbReference type="InterPro" id="IPR011990">
    <property type="entry name" value="TPR-like_helical_dom_sf"/>
</dbReference>
<comment type="caution">
    <text evidence="4">The sequence shown here is derived from an EMBL/GenBank/DDBJ whole genome shotgun (WGS) entry which is preliminary data.</text>
</comment>
<dbReference type="InterPro" id="IPR050498">
    <property type="entry name" value="Ycf3"/>
</dbReference>
<evidence type="ECO:0000313" key="5">
    <source>
        <dbReference type="Proteomes" id="UP001422759"/>
    </source>
</evidence>
<feature type="repeat" description="TPR" evidence="3">
    <location>
        <begin position="515"/>
        <end position="548"/>
    </location>
</feature>
<keyword evidence="1" id="KW-0677">Repeat</keyword>
<dbReference type="PANTHER" id="PTHR44858">
    <property type="entry name" value="TETRATRICOPEPTIDE REPEAT PROTEIN 6"/>
    <property type="match status" value="1"/>
</dbReference>
<dbReference type="EMBL" id="BAAANT010000025">
    <property type="protein sequence ID" value="GAA2148907.1"/>
    <property type="molecule type" value="Genomic_DNA"/>
</dbReference>
<dbReference type="Proteomes" id="UP001422759">
    <property type="component" value="Unassembled WGS sequence"/>
</dbReference>
<sequence length="735" mass="80482">MTAPRHLWISASSRADRTAALERLELPPQLAAVSAHRRLRGPYTAVGTLLRAIVPDALERCPEAVARHNVEILSTTPELRSLVPASRETLTSLAVPRERTRFYSRVRTLRVANGLVDFLNAYLRALGGQPRSLIVDDAHRADPTDAEFLAVLLRRTAPERLTVVVTTAKEPLDDPAGPATETLGAALAAHCTRPDAPVSAAATRSDEPALASRYIDNDGTGDDPAELAAYLRLPSADREALHDLRRKTLEAADEPSLRLGAIAWHAENGGDRAGAGADALRHALDHCMDLGFYHAVLDYGTRGRALVTYESNPEHWWAFTTKMTTSLAALSLAEEALPLYDEARELSTSPSVHMQAAYATAMIHTRHLPDEDRDHGEARRWINQGIAFAGQLPDPKDREMRTAFYRNGLALIEMHRGNPETALDLVDACLARLDAALDPDEQALHRSVLRHNRAQLLSALRRPDEAFDEFTAVIACDPNYAEYHLDRGILLHRQGRLGEALADYDQAIQLSPPFPEAYYNRAEARNETGDVEGALADYAYVLELDPRMTDAHINRSALLIELAQDDADAVPLARSSVESGLGVTADSPELLCLKGQLHELEAEFEEAAAAYSATLTASPEYAEAWALRGALAHQSGDLASAIADLEQARTLSDTPGVRFNLAVAYHDDARHEPAVTLLDSVLAETDDLDARLQRARSLIALGRTEDAKEDLRIFADADPSYLPQVRELLPDMSWA</sequence>